<protein>
    <recommendedName>
        <fullName evidence="4">Salivary secreted protein</fullName>
    </recommendedName>
</protein>
<gene>
    <name evidence="2" type="ORF">HPB52_019939</name>
</gene>
<sequence>MAGIGHLLLFAALICASWAGGSKDSNAFMDLILLQKMPNLVRSNSRLFPNVTIPEFKFKVESTRGLNRDLKVKMKEGATEGDNLLGTEKRVPVNVTVVDTTGRFEATSATGRAGHLHTSTVRDSNRFLDIILEDKLPQQIKALKHIYPFVKVPDFKFKIKSTGITNRELKVKVKYGTLNGFDTGVRRVGECHPPVLIKGNITVSCLLEFKGINASFIVEVKGDTLVRKEKTVPVNVTVVDTVANFEATAYPGHPGTLRTFHIEQIRFHTVYGRHLSLNSERQRSFNSEIERSLQSVLYDLLYTDYKKALEKAVESVPFPRA</sequence>
<dbReference type="Proteomes" id="UP000821837">
    <property type="component" value="Chromosome 3"/>
</dbReference>
<evidence type="ECO:0000313" key="3">
    <source>
        <dbReference type="Proteomes" id="UP000821837"/>
    </source>
</evidence>
<dbReference type="AlphaFoldDB" id="A0A9D4Q356"/>
<evidence type="ECO:0000313" key="2">
    <source>
        <dbReference type="EMBL" id="KAH7963187.1"/>
    </source>
</evidence>
<organism evidence="2 3">
    <name type="scientific">Rhipicephalus sanguineus</name>
    <name type="common">Brown dog tick</name>
    <name type="synonym">Ixodes sanguineus</name>
    <dbReference type="NCBI Taxonomy" id="34632"/>
    <lineage>
        <taxon>Eukaryota</taxon>
        <taxon>Metazoa</taxon>
        <taxon>Ecdysozoa</taxon>
        <taxon>Arthropoda</taxon>
        <taxon>Chelicerata</taxon>
        <taxon>Arachnida</taxon>
        <taxon>Acari</taxon>
        <taxon>Parasitiformes</taxon>
        <taxon>Ixodida</taxon>
        <taxon>Ixodoidea</taxon>
        <taxon>Ixodidae</taxon>
        <taxon>Rhipicephalinae</taxon>
        <taxon>Rhipicephalus</taxon>
        <taxon>Rhipicephalus</taxon>
    </lineage>
</organism>
<keyword evidence="1" id="KW-0732">Signal</keyword>
<comment type="caution">
    <text evidence="2">The sequence shown here is derived from an EMBL/GenBank/DDBJ whole genome shotgun (WGS) entry which is preliminary data.</text>
</comment>
<dbReference type="EMBL" id="JABSTV010001249">
    <property type="protein sequence ID" value="KAH7963187.1"/>
    <property type="molecule type" value="Genomic_DNA"/>
</dbReference>
<reference evidence="2" key="1">
    <citation type="journal article" date="2020" name="Cell">
        <title>Large-Scale Comparative Analyses of Tick Genomes Elucidate Their Genetic Diversity and Vector Capacities.</title>
        <authorList>
            <consortium name="Tick Genome and Microbiome Consortium (TIGMIC)"/>
            <person name="Jia N."/>
            <person name="Wang J."/>
            <person name="Shi W."/>
            <person name="Du L."/>
            <person name="Sun Y."/>
            <person name="Zhan W."/>
            <person name="Jiang J.F."/>
            <person name="Wang Q."/>
            <person name="Zhang B."/>
            <person name="Ji P."/>
            <person name="Bell-Sakyi L."/>
            <person name="Cui X.M."/>
            <person name="Yuan T.T."/>
            <person name="Jiang B.G."/>
            <person name="Yang W.F."/>
            <person name="Lam T.T."/>
            <person name="Chang Q.C."/>
            <person name="Ding S.J."/>
            <person name="Wang X.J."/>
            <person name="Zhu J.G."/>
            <person name="Ruan X.D."/>
            <person name="Zhao L."/>
            <person name="Wei J.T."/>
            <person name="Ye R.Z."/>
            <person name="Que T.C."/>
            <person name="Du C.H."/>
            <person name="Zhou Y.H."/>
            <person name="Cheng J.X."/>
            <person name="Dai P.F."/>
            <person name="Guo W.B."/>
            <person name="Han X.H."/>
            <person name="Huang E.J."/>
            <person name="Li L.F."/>
            <person name="Wei W."/>
            <person name="Gao Y.C."/>
            <person name="Liu J.Z."/>
            <person name="Shao H.Z."/>
            <person name="Wang X."/>
            <person name="Wang C.C."/>
            <person name="Yang T.C."/>
            <person name="Huo Q.B."/>
            <person name="Li W."/>
            <person name="Chen H.Y."/>
            <person name="Chen S.E."/>
            <person name="Zhou L.G."/>
            <person name="Ni X.B."/>
            <person name="Tian J.H."/>
            <person name="Sheng Y."/>
            <person name="Liu T."/>
            <person name="Pan Y.S."/>
            <person name="Xia L.Y."/>
            <person name="Li J."/>
            <person name="Zhao F."/>
            <person name="Cao W.C."/>
        </authorList>
    </citation>
    <scope>NUCLEOTIDE SEQUENCE</scope>
    <source>
        <strain evidence="2">Rsan-2018</strain>
    </source>
</reference>
<feature type="signal peptide" evidence="1">
    <location>
        <begin position="1"/>
        <end position="19"/>
    </location>
</feature>
<name>A0A9D4Q356_RHISA</name>
<accession>A0A9D4Q356</accession>
<dbReference type="VEuPathDB" id="VectorBase:RSAN_047836"/>
<dbReference type="VEuPathDB" id="VectorBase:RSAN_045785"/>
<evidence type="ECO:0000256" key="1">
    <source>
        <dbReference type="SAM" id="SignalP"/>
    </source>
</evidence>
<keyword evidence="3" id="KW-1185">Reference proteome</keyword>
<proteinExistence type="predicted"/>
<feature type="chain" id="PRO_5039678860" description="Salivary secreted protein" evidence="1">
    <location>
        <begin position="20"/>
        <end position="321"/>
    </location>
</feature>
<reference evidence="2" key="2">
    <citation type="submission" date="2021-09" db="EMBL/GenBank/DDBJ databases">
        <authorList>
            <person name="Jia N."/>
            <person name="Wang J."/>
            <person name="Shi W."/>
            <person name="Du L."/>
            <person name="Sun Y."/>
            <person name="Zhan W."/>
            <person name="Jiang J."/>
            <person name="Wang Q."/>
            <person name="Zhang B."/>
            <person name="Ji P."/>
            <person name="Sakyi L.B."/>
            <person name="Cui X."/>
            <person name="Yuan T."/>
            <person name="Jiang B."/>
            <person name="Yang W."/>
            <person name="Lam T.T.-Y."/>
            <person name="Chang Q."/>
            <person name="Ding S."/>
            <person name="Wang X."/>
            <person name="Zhu J."/>
            <person name="Ruan X."/>
            <person name="Zhao L."/>
            <person name="Wei J."/>
            <person name="Que T."/>
            <person name="Du C."/>
            <person name="Cheng J."/>
            <person name="Dai P."/>
            <person name="Han X."/>
            <person name="Huang E."/>
            <person name="Gao Y."/>
            <person name="Liu J."/>
            <person name="Shao H."/>
            <person name="Ye R."/>
            <person name="Li L."/>
            <person name="Wei W."/>
            <person name="Wang X."/>
            <person name="Wang C."/>
            <person name="Huo Q."/>
            <person name="Li W."/>
            <person name="Guo W."/>
            <person name="Chen H."/>
            <person name="Chen S."/>
            <person name="Zhou L."/>
            <person name="Zhou L."/>
            <person name="Ni X."/>
            <person name="Tian J."/>
            <person name="Zhou Y."/>
            <person name="Sheng Y."/>
            <person name="Liu T."/>
            <person name="Pan Y."/>
            <person name="Xia L."/>
            <person name="Li J."/>
            <person name="Zhao F."/>
            <person name="Cao W."/>
        </authorList>
    </citation>
    <scope>NUCLEOTIDE SEQUENCE</scope>
    <source>
        <strain evidence="2">Rsan-2018</strain>
        <tissue evidence="2">Larvae</tissue>
    </source>
</reference>
<evidence type="ECO:0008006" key="4">
    <source>
        <dbReference type="Google" id="ProtNLM"/>
    </source>
</evidence>